<evidence type="ECO:0000256" key="3">
    <source>
        <dbReference type="ARBA" id="ARBA00022676"/>
    </source>
</evidence>
<dbReference type="GO" id="GO:0016266">
    <property type="term" value="P:protein O-linked glycosylation via N-acetyl-galactosamine"/>
    <property type="evidence" value="ECO:0007669"/>
    <property type="project" value="TreeGrafter"/>
</dbReference>
<gene>
    <name evidence="6" type="ORF">AAFF_G00231100</name>
</gene>
<keyword evidence="5" id="KW-0812">Transmembrane</keyword>
<dbReference type="PANTHER" id="PTHR46012:SF1">
    <property type="entry name" value="GLUCOSIDE XYLOSYLTRANSFERASE 2"/>
    <property type="match status" value="1"/>
</dbReference>
<evidence type="ECO:0000256" key="5">
    <source>
        <dbReference type="ARBA" id="ARBA00022968"/>
    </source>
</evidence>
<name>A0AAD7RFH9_9TELE</name>
<reference evidence="6" key="1">
    <citation type="journal article" date="2023" name="Science">
        <title>Genome structures resolve the early diversification of teleost fishes.</title>
        <authorList>
            <person name="Parey E."/>
            <person name="Louis A."/>
            <person name="Montfort J."/>
            <person name="Bouchez O."/>
            <person name="Roques C."/>
            <person name="Iampietro C."/>
            <person name="Lluch J."/>
            <person name="Castinel A."/>
            <person name="Donnadieu C."/>
            <person name="Desvignes T."/>
            <person name="Floi Bucao C."/>
            <person name="Jouanno E."/>
            <person name="Wen M."/>
            <person name="Mejri S."/>
            <person name="Dirks R."/>
            <person name="Jansen H."/>
            <person name="Henkel C."/>
            <person name="Chen W.J."/>
            <person name="Zahm M."/>
            <person name="Cabau C."/>
            <person name="Klopp C."/>
            <person name="Thompson A.W."/>
            <person name="Robinson-Rechavi M."/>
            <person name="Braasch I."/>
            <person name="Lecointre G."/>
            <person name="Bobe J."/>
            <person name="Postlethwait J.H."/>
            <person name="Berthelot C."/>
            <person name="Roest Crollius H."/>
            <person name="Guiguen Y."/>
        </authorList>
    </citation>
    <scope>NUCLEOTIDE SEQUENCE</scope>
    <source>
        <strain evidence="6">NC1722</strain>
    </source>
</reference>
<dbReference type="PANTHER" id="PTHR46012">
    <property type="entry name" value="IP22168P"/>
    <property type="match status" value="1"/>
</dbReference>
<evidence type="ECO:0000256" key="2">
    <source>
        <dbReference type="ARBA" id="ARBA00006351"/>
    </source>
</evidence>
<evidence type="ECO:0000313" key="6">
    <source>
        <dbReference type="EMBL" id="KAJ8379105.1"/>
    </source>
</evidence>
<keyword evidence="4" id="KW-0808">Transferase</keyword>
<dbReference type="InterPro" id="IPR051993">
    <property type="entry name" value="Glycosyltransferase_8"/>
</dbReference>
<keyword evidence="5" id="KW-0735">Signal-anchor</keyword>
<proteinExistence type="inferred from homology"/>
<dbReference type="EMBL" id="JAINUG010000301">
    <property type="protein sequence ID" value="KAJ8379105.1"/>
    <property type="molecule type" value="Genomic_DNA"/>
</dbReference>
<dbReference type="GO" id="GO:0035252">
    <property type="term" value="F:UDP-xylosyltransferase activity"/>
    <property type="evidence" value="ECO:0007669"/>
    <property type="project" value="TreeGrafter"/>
</dbReference>
<evidence type="ECO:0000256" key="1">
    <source>
        <dbReference type="ARBA" id="ARBA00004606"/>
    </source>
</evidence>
<comment type="similarity">
    <text evidence="2">Belongs to the glycosyltransferase 8 family.</text>
</comment>
<accession>A0AAD7RFH9</accession>
<protein>
    <submittedName>
        <fullName evidence="6">Uncharacterized protein</fullName>
    </submittedName>
</protein>
<dbReference type="AlphaFoldDB" id="A0AAD7RFH9"/>
<keyword evidence="3" id="KW-0328">Glycosyltransferase</keyword>
<dbReference type="GO" id="GO:0016020">
    <property type="term" value="C:membrane"/>
    <property type="evidence" value="ECO:0007669"/>
    <property type="project" value="UniProtKB-SubCell"/>
</dbReference>
<evidence type="ECO:0000256" key="4">
    <source>
        <dbReference type="ARBA" id="ARBA00022679"/>
    </source>
</evidence>
<evidence type="ECO:0000313" key="7">
    <source>
        <dbReference type="Proteomes" id="UP001221898"/>
    </source>
</evidence>
<organism evidence="6 7">
    <name type="scientific">Aldrovandia affinis</name>
    <dbReference type="NCBI Taxonomy" id="143900"/>
    <lineage>
        <taxon>Eukaryota</taxon>
        <taxon>Metazoa</taxon>
        <taxon>Chordata</taxon>
        <taxon>Craniata</taxon>
        <taxon>Vertebrata</taxon>
        <taxon>Euteleostomi</taxon>
        <taxon>Actinopterygii</taxon>
        <taxon>Neopterygii</taxon>
        <taxon>Teleostei</taxon>
        <taxon>Notacanthiformes</taxon>
        <taxon>Halosauridae</taxon>
        <taxon>Aldrovandia</taxon>
    </lineage>
</organism>
<dbReference type="Proteomes" id="UP001221898">
    <property type="component" value="Unassembled WGS sequence"/>
</dbReference>
<comment type="subcellular location">
    <subcellularLocation>
        <location evidence="1">Membrane</location>
        <topology evidence="1">Single-pass type II membrane protein</topology>
    </subcellularLocation>
</comment>
<comment type="caution">
    <text evidence="6">The sequence shown here is derived from an EMBL/GenBank/DDBJ whole genome shotgun (WGS) entry which is preliminary data.</text>
</comment>
<keyword evidence="7" id="KW-1185">Reference proteome</keyword>
<sequence>MHLAVVACGDRLDETFTMFKSAVLFSIKRIKFHIFTEHALASLFEKGRDRSHTRDYYRSAAGRKCSPTAQGT</sequence>